<feature type="signal peptide" evidence="1">
    <location>
        <begin position="1"/>
        <end position="17"/>
    </location>
</feature>
<evidence type="ECO:0000313" key="3">
    <source>
        <dbReference type="Proteomes" id="UP000243904"/>
    </source>
</evidence>
<proteinExistence type="predicted"/>
<evidence type="ECO:0000313" key="2">
    <source>
        <dbReference type="EMBL" id="SDS74980.1"/>
    </source>
</evidence>
<accession>A0A1H1URT0</accession>
<keyword evidence="3" id="KW-1185">Reference proteome</keyword>
<dbReference type="Proteomes" id="UP000243904">
    <property type="component" value="Chromosome I"/>
</dbReference>
<protein>
    <submittedName>
        <fullName evidence="2">Uncharacterized protein</fullName>
    </submittedName>
</protein>
<name>A0A1H1URT0_9BRAD</name>
<dbReference type="AlphaFoldDB" id="A0A1H1URT0"/>
<feature type="chain" id="PRO_5009262510" evidence="1">
    <location>
        <begin position="18"/>
        <end position="46"/>
    </location>
</feature>
<evidence type="ECO:0000256" key="1">
    <source>
        <dbReference type="SAM" id="SignalP"/>
    </source>
</evidence>
<keyword evidence="1" id="KW-0732">Signal</keyword>
<gene>
    <name evidence="2" type="ORF">SAMN05444158_3068</name>
</gene>
<organism evidence="2 3">
    <name type="scientific">Bradyrhizobium canariense</name>
    <dbReference type="NCBI Taxonomy" id="255045"/>
    <lineage>
        <taxon>Bacteria</taxon>
        <taxon>Pseudomonadati</taxon>
        <taxon>Pseudomonadota</taxon>
        <taxon>Alphaproteobacteria</taxon>
        <taxon>Hyphomicrobiales</taxon>
        <taxon>Nitrobacteraceae</taxon>
        <taxon>Bradyrhizobium</taxon>
    </lineage>
</organism>
<reference evidence="3" key="1">
    <citation type="submission" date="2016-10" db="EMBL/GenBank/DDBJ databases">
        <authorList>
            <person name="Varghese N."/>
            <person name="Submissions S."/>
        </authorList>
    </citation>
    <scope>NUCLEOTIDE SEQUENCE [LARGE SCALE GENOMIC DNA]</scope>
    <source>
        <strain evidence="3">GAS369</strain>
    </source>
</reference>
<dbReference type="EMBL" id="LT629750">
    <property type="protein sequence ID" value="SDS74980.1"/>
    <property type="molecule type" value="Genomic_DNA"/>
</dbReference>
<sequence>MQLKRAIAAIVLVSAFAAPVAAGTFEDAVDANPEATTQRPCVLFVR</sequence>